<dbReference type="AlphaFoldDB" id="A0A2J8A8S8"/>
<gene>
    <name evidence="3" type="ORF">TSOC_004519</name>
</gene>
<dbReference type="Proteomes" id="UP000236333">
    <property type="component" value="Unassembled WGS sequence"/>
</dbReference>
<evidence type="ECO:0000259" key="2">
    <source>
        <dbReference type="PROSITE" id="PS50181"/>
    </source>
</evidence>
<evidence type="ECO:0000313" key="4">
    <source>
        <dbReference type="Proteomes" id="UP000236333"/>
    </source>
</evidence>
<dbReference type="InterPro" id="IPR057039">
    <property type="entry name" value="At5g52880_ARM"/>
</dbReference>
<dbReference type="SUPFAM" id="SSF81383">
    <property type="entry name" value="F-box domain"/>
    <property type="match status" value="1"/>
</dbReference>
<dbReference type="SMART" id="SM00256">
    <property type="entry name" value="FBOX"/>
    <property type="match status" value="1"/>
</dbReference>
<accession>A0A2J8A8S8</accession>
<dbReference type="OrthoDB" id="542881at2759"/>
<dbReference type="InterPro" id="IPR036047">
    <property type="entry name" value="F-box-like_dom_sf"/>
</dbReference>
<name>A0A2J8A8S8_9CHLO</name>
<evidence type="ECO:0000256" key="1">
    <source>
        <dbReference type="SAM" id="MobiDB-lite"/>
    </source>
</evidence>
<dbReference type="Gene3D" id="1.20.1280.50">
    <property type="match status" value="1"/>
</dbReference>
<comment type="caution">
    <text evidence="3">The sequence shown here is derived from an EMBL/GenBank/DDBJ whole genome shotgun (WGS) entry which is preliminary data.</text>
</comment>
<dbReference type="Pfam" id="PF24104">
    <property type="entry name" value="At5g52880_ARM"/>
    <property type="match status" value="1"/>
</dbReference>
<protein>
    <recommendedName>
        <fullName evidence="2">F-box domain-containing protein</fullName>
    </recommendedName>
</protein>
<dbReference type="Pfam" id="PF12937">
    <property type="entry name" value="F-box-like"/>
    <property type="match status" value="1"/>
</dbReference>
<feature type="domain" description="F-box" evidence="2">
    <location>
        <begin position="150"/>
        <end position="197"/>
    </location>
</feature>
<evidence type="ECO:0000313" key="3">
    <source>
        <dbReference type="EMBL" id="PNH08927.1"/>
    </source>
</evidence>
<feature type="region of interest" description="Disordered" evidence="1">
    <location>
        <begin position="121"/>
        <end position="153"/>
    </location>
</feature>
<dbReference type="EMBL" id="PGGS01000111">
    <property type="protein sequence ID" value="PNH08927.1"/>
    <property type="molecule type" value="Genomic_DNA"/>
</dbReference>
<dbReference type="InterPro" id="IPR001810">
    <property type="entry name" value="F-box_dom"/>
</dbReference>
<sequence length="323" mass="35722">MSGKLKHRASESDDSSGSGTIVTVQRYSILRLGWALSTWEHNARAMRELRALFQHVYARKADKAMQAAMFDDLQTAVSQAERMGRLGPLLDQLIAAASRVLPKQKRHTVAASVKRAALQMRRSLRKGGDRGEECVDSDGSEDGADQAPKPSSLHDLPAEVVEAIFAHLGPVELARCECVCRCWRELSRGAEEVWRQLDELTFRRGPTRRRRALPNPQPQQAAAPTACQRFREAAAARPRALLRWSGRALAAAGPAWLSSDELRRAAPARMAAYCFPSEHQIVRWACRRSVDDSDKTTSSEGSSSGKEEASASTLARRLWALPK</sequence>
<keyword evidence="4" id="KW-1185">Reference proteome</keyword>
<feature type="compositionally biased region" description="Acidic residues" evidence="1">
    <location>
        <begin position="134"/>
        <end position="144"/>
    </location>
</feature>
<dbReference type="PANTHER" id="PTHR47744:SF1">
    <property type="entry name" value="OS05G0526300 PROTEIN"/>
    <property type="match status" value="1"/>
</dbReference>
<reference evidence="3 4" key="1">
    <citation type="journal article" date="2017" name="Mol. Biol. Evol.">
        <title>The 4-celled Tetrabaena socialis nuclear genome reveals the essential components for genetic control of cell number at the origin of multicellularity in the volvocine lineage.</title>
        <authorList>
            <person name="Featherston J."/>
            <person name="Arakaki Y."/>
            <person name="Hanschen E.R."/>
            <person name="Ferris P.J."/>
            <person name="Michod R.E."/>
            <person name="Olson B.J.S.C."/>
            <person name="Nozaki H."/>
            <person name="Durand P.M."/>
        </authorList>
    </citation>
    <scope>NUCLEOTIDE SEQUENCE [LARGE SCALE GENOMIC DNA]</scope>
    <source>
        <strain evidence="3 4">NIES-571</strain>
    </source>
</reference>
<dbReference type="PROSITE" id="PS50181">
    <property type="entry name" value="FBOX"/>
    <property type="match status" value="1"/>
</dbReference>
<feature type="region of interest" description="Disordered" evidence="1">
    <location>
        <begin position="289"/>
        <end position="323"/>
    </location>
</feature>
<organism evidence="3 4">
    <name type="scientific">Tetrabaena socialis</name>
    <dbReference type="NCBI Taxonomy" id="47790"/>
    <lineage>
        <taxon>Eukaryota</taxon>
        <taxon>Viridiplantae</taxon>
        <taxon>Chlorophyta</taxon>
        <taxon>core chlorophytes</taxon>
        <taxon>Chlorophyceae</taxon>
        <taxon>CS clade</taxon>
        <taxon>Chlamydomonadales</taxon>
        <taxon>Tetrabaenaceae</taxon>
        <taxon>Tetrabaena</taxon>
    </lineage>
</organism>
<dbReference type="PANTHER" id="PTHR47744">
    <property type="entry name" value="OS05G0526300 PROTEIN"/>
    <property type="match status" value="1"/>
</dbReference>
<proteinExistence type="predicted"/>